<sequence length="686" mass="74440">MTTKFKLLATCTLAAMALTLPGAAGATSSNESPSMTQTSEAATLIPREALFGNPTKAAGQISPDGKWISWLAPSNGVLNVWLAPADDLDAARVMTKATDRPIRQYFWAPDSQSLLYIQDKGGDENFLLYGINVDTGDEIKLTDFEDTRVTVVGGSDKIKDKILIGLNNRDARFHDVHLLDLNTGELEMVIENNAYAGFVADDNLDVRLAIRPNADGGMDFFRVVDNEVEEEPFGRTELEDSLTTNPAGFTTDGKTLYWVDSRGRNTAALVAMDVETGETRVIAEDDRADIGGSIRDQETGEVEAYSVNYLKNEWKALDPEIGASLDFLKANLTGEFGISSRTEDDSKWIVGNDPVVGPAKSFLFDRDANTLTQLYVTRPELEGAPLQPMHTLELKSRDGLTLPSYLTLPPGSDSDGDGKPDEAVPMVLLVHGGPWARDGYGFNPYHQWLANRGYAVMSVNYRGSTGFGKDFINASNLQWSKAMHDDLIDATQWAIDEGIAIEDKVAIMGGSYGGYATLVGLTYTPETFACGVDIVGPSNLETLLSTIPPYWAPVVAQFHERMGNPNTPEGKQLLIDASPLYKADQITKPLLIGQGANDPRVNQAESDQIVEAMKEKGIPVTYVLYPDEGHGFAKPSNNIAFNAVTENFLATCLGGRAEPIRDTVKASTAEIVEGADFVQGLSEAIK</sequence>
<accession>A0ABQ1FDN3</accession>
<dbReference type="InterPro" id="IPR001375">
    <property type="entry name" value="Peptidase_S9_cat"/>
</dbReference>
<protein>
    <submittedName>
        <fullName evidence="4">Peptidase S9</fullName>
    </submittedName>
</protein>
<evidence type="ECO:0000259" key="3">
    <source>
        <dbReference type="Pfam" id="PF00326"/>
    </source>
</evidence>
<feature type="chain" id="PRO_5047246007" evidence="2">
    <location>
        <begin position="27"/>
        <end position="686"/>
    </location>
</feature>
<organism evidence="4 5">
    <name type="scientific">Blastomonas marina</name>
    <dbReference type="NCBI Taxonomy" id="1867408"/>
    <lineage>
        <taxon>Bacteria</taxon>
        <taxon>Pseudomonadati</taxon>
        <taxon>Pseudomonadota</taxon>
        <taxon>Alphaproteobacteria</taxon>
        <taxon>Sphingomonadales</taxon>
        <taxon>Sphingomonadaceae</taxon>
        <taxon>Blastomonas</taxon>
    </lineage>
</organism>
<proteinExistence type="predicted"/>
<evidence type="ECO:0000256" key="1">
    <source>
        <dbReference type="ARBA" id="ARBA00022801"/>
    </source>
</evidence>
<reference evidence="5" key="1">
    <citation type="journal article" date="2019" name="Int. J. Syst. Evol. Microbiol.">
        <title>The Global Catalogue of Microorganisms (GCM) 10K type strain sequencing project: providing services to taxonomists for standard genome sequencing and annotation.</title>
        <authorList>
            <consortium name="The Broad Institute Genomics Platform"/>
            <consortium name="The Broad Institute Genome Sequencing Center for Infectious Disease"/>
            <person name="Wu L."/>
            <person name="Ma J."/>
        </authorList>
    </citation>
    <scope>NUCLEOTIDE SEQUENCE [LARGE SCALE GENOMIC DNA]</scope>
    <source>
        <strain evidence="5">CGMCC 1.15297</strain>
    </source>
</reference>
<dbReference type="Proteomes" id="UP000603317">
    <property type="component" value="Unassembled WGS sequence"/>
</dbReference>
<keyword evidence="1" id="KW-0378">Hydrolase</keyword>
<dbReference type="RefSeq" id="WP_308419698.1">
    <property type="nucleotide sequence ID" value="NZ_BMID01000001.1"/>
</dbReference>
<dbReference type="Pfam" id="PF00326">
    <property type="entry name" value="Peptidase_S9"/>
    <property type="match status" value="1"/>
</dbReference>
<dbReference type="InterPro" id="IPR029058">
    <property type="entry name" value="AB_hydrolase_fold"/>
</dbReference>
<dbReference type="Gene3D" id="2.120.10.30">
    <property type="entry name" value="TolB, C-terminal domain"/>
    <property type="match status" value="1"/>
</dbReference>
<dbReference type="SUPFAM" id="SSF53474">
    <property type="entry name" value="alpha/beta-Hydrolases"/>
    <property type="match status" value="1"/>
</dbReference>
<name>A0ABQ1FDN3_9SPHN</name>
<comment type="caution">
    <text evidence="4">The sequence shown here is derived from an EMBL/GenBank/DDBJ whole genome shotgun (WGS) entry which is preliminary data.</text>
</comment>
<dbReference type="InterPro" id="IPR011042">
    <property type="entry name" value="6-blade_b-propeller_TolB-like"/>
</dbReference>
<feature type="domain" description="Peptidase S9 prolyl oligopeptidase catalytic" evidence="3">
    <location>
        <begin position="445"/>
        <end position="655"/>
    </location>
</feature>
<feature type="signal peptide" evidence="2">
    <location>
        <begin position="1"/>
        <end position="26"/>
    </location>
</feature>
<dbReference type="PANTHER" id="PTHR42776:SF27">
    <property type="entry name" value="DIPEPTIDYL PEPTIDASE FAMILY MEMBER 6"/>
    <property type="match status" value="1"/>
</dbReference>
<evidence type="ECO:0000313" key="4">
    <source>
        <dbReference type="EMBL" id="GGA08291.1"/>
    </source>
</evidence>
<evidence type="ECO:0000313" key="5">
    <source>
        <dbReference type="Proteomes" id="UP000603317"/>
    </source>
</evidence>
<dbReference type="SUPFAM" id="SSF82171">
    <property type="entry name" value="DPP6 N-terminal domain-like"/>
    <property type="match status" value="1"/>
</dbReference>
<keyword evidence="5" id="KW-1185">Reference proteome</keyword>
<dbReference type="Gene3D" id="3.40.50.1820">
    <property type="entry name" value="alpha/beta hydrolase"/>
    <property type="match status" value="1"/>
</dbReference>
<evidence type="ECO:0000256" key="2">
    <source>
        <dbReference type="SAM" id="SignalP"/>
    </source>
</evidence>
<gene>
    <name evidence="4" type="ORF">GCM10010923_18130</name>
</gene>
<keyword evidence="2" id="KW-0732">Signal</keyword>
<dbReference type="PANTHER" id="PTHR42776">
    <property type="entry name" value="SERINE PEPTIDASE S9 FAMILY MEMBER"/>
    <property type="match status" value="1"/>
</dbReference>
<dbReference type="EMBL" id="BMID01000001">
    <property type="protein sequence ID" value="GGA08291.1"/>
    <property type="molecule type" value="Genomic_DNA"/>
</dbReference>